<feature type="transmembrane region" description="Helical" evidence="1">
    <location>
        <begin position="44"/>
        <end position="62"/>
    </location>
</feature>
<feature type="transmembrane region" description="Helical" evidence="1">
    <location>
        <begin position="302"/>
        <end position="320"/>
    </location>
</feature>
<dbReference type="EMBL" id="BLAY01000115">
    <property type="protein sequence ID" value="GET41250.1"/>
    <property type="molecule type" value="Genomic_DNA"/>
</dbReference>
<evidence type="ECO:0000313" key="3">
    <source>
        <dbReference type="Proteomes" id="UP001050975"/>
    </source>
</evidence>
<feature type="transmembrane region" description="Helical" evidence="1">
    <location>
        <begin position="139"/>
        <end position="160"/>
    </location>
</feature>
<accession>A0AAV3XJQ0</accession>
<dbReference type="RefSeq" id="WP_226587469.1">
    <property type="nucleotide sequence ID" value="NZ_BLAY01000115.1"/>
</dbReference>
<feature type="transmembrane region" description="Helical" evidence="1">
    <location>
        <begin position="223"/>
        <end position="242"/>
    </location>
</feature>
<keyword evidence="3" id="KW-1185">Reference proteome</keyword>
<feature type="transmembrane region" description="Helical" evidence="1">
    <location>
        <begin position="278"/>
        <end position="296"/>
    </location>
</feature>
<evidence type="ECO:0000256" key="1">
    <source>
        <dbReference type="SAM" id="Phobius"/>
    </source>
</evidence>
<keyword evidence="1" id="KW-0812">Transmembrane</keyword>
<feature type="transmembrane region" description="Helical" evidence="1">
    <location>
        <begin position="99"/>
        <end position="119"/>
    </location>
</feature>
<dbReference type="AlphaFoldDB" id="A0AAV3XJQ0"/>
<organism evidence="2 3">
    <name type="scientific">Microseira wollei NIES-4236</name>
    <dbReference type="NCBI Taxonomy" id="2530354"/>
    <lineage>
        <taxon>Bacteria</taxon>
        <taxon>Bacillati</taxon>
        <taxon>Cyanobacteriota</taxon>
        <taxon>Cyanophyceae</taxon>
        <taxon>Oscillatoriophycideae</taxon>
        <taxon>Aerosakkonematales</taxon>
        <taxon>Aerosakkonemataceae</taxon>
        <taxon>Microseira</taxon>
    </lineage>
</organism>
<evidence type="ECO:0000313" key="2">
    <source>
        <dbReference type="EMBL" id="GET41250.1"/>
    </source>
</evidence>
<feature type="transmembrane region" description="Helical" evidence="1">
    <location>
        <begin position="199"/>
        <end position="216"/>
    </location>
</feature>
<gene>
    <name evidence="2" type="ORF">MiSe_60620</name>
</gene>
<dbReference type="Proteomes" id="UP001050975">
    <property type="component" value="Unassembled WGS sequence"/>
</dbReference>
<sequence length="346" mass="40157">MKVFKEDFDWAASRGLITPEQADALWEALSDKVSDRPQFNFANVAYYFGALIVISAMSWFMTLAWESFGGSGIFIISSLYALFFVLAGRTLWFNQNLKIPGGLLFTIAVCMTPLAIYGLQRWTGMWPQGDPGAYRDYHIWVKASWLPMELGTILTGVIALKFVRFPFLTAPIAFTLWYMSMDLTPLLFGQTEYTWEQRLMVSLWFGIATLVVAYLIDIRNRRWYGDFAFWLYLFGLLSFWFGMTLMRNDDEVQRFIYCLINLGLMLLSVILRRKVFMVFGGIGVFSYLSYLAYRIFQDSLMFPFALTVLGISIIYLGVLYQRNSRSLERLFDRLLPAGFRRLLPRE</sequence>
<keyword evidence="1" id="KW-0472">Membrane</keyword>
<reference evidence="2" key="1">
    <citation type="submission" date="2019-10" db="EMBL/GenBank/DDBJ databases">
        <title>Draft genome sequece of Microseira wollei NIES-4236.</title>
        <authorList>
            <person name="Yamaguchi H."/>
            <person name="Suzuki S."/>
            <person name="Kawachi M."/>
        </authorList>
    </citation>
    <scope>NUCLEOTIDE SEQUENCE</scope>
    <source>
        <strain evidence="2">NIES-4236</strain>
    </source>
</reference>
<feature type="transmembrane region" description="Helical" evidence="1">
    <location>
        <begin position="254"/>
        <end position="271"/>
    </location>
</feature>
<protein>
    <recommendedName>
        <fullName evidence="4">DUF2157 domain-containing protein</fullName>
    </recommendedName>
</protein>
<evidence type="ECO:0008006" key="4">
    <source>
        <dbReference type="Google" id="ProtNLM"/>
    </source>
</evidence>
<feature type="transmembrane region" description="Helical" evidence="1">
    <location>
        <begin position="68"/>
        <end position="87"/>
    </location>
</feature>
<proteinExistence type="predicted"/>
<keyword evidence="1" id="KW-1133">Transmembrane helix</keyword>
<name>A0AAV3XJQ0_9CYAN</name>
<feature type="transmembrane region" description="Helical" evidence="1">
    <location>
        <begin position="167"/>
        <end position="187"/>
    </location>
</feature>
<comment type="caution">
    <text evidence="2">The sequence shown here is derived from an EMBL/GenBank/DDBJ whole genome shotgun (WGS) entry which is preliminary data.</text>
</comment>